<dbReference type="Proteomes" id="UP001331761">
    <property type="component" value="Unassembled WGS sequence"/>
</dbReference>
<keyword evidence="3" id="KW-1185">Reference proteome</keyword>
<evidence type="ECO:0000313" key="3">
    <source>
        <dbReference type="Proteomes" id="UP001331761"/>
    </source>
</evidence>
<sequence length="168" mass="19363">MHSFSYSVQEPSFIMAPTTPADEFDEVLQDVEISLETLQRNSERRTALFSVIQNDAKELGCRIQNQPKKITRPIDSIRRMIAACKLKIEKEEKEILALENRKDEIQSSVLRSSSKIQKLRERECLLGSLMAEHEQNMAQIEKGSRILERIHKTTQRANPPRGEDLSEN</sequence>
<gene>
    <name evidence="2" type="ORF">GCK32_009578</name>
</gene>
<organism evidence="2 3">
    <name type="scientific">Trichostrongylus colubriformis</name>
    <name type="common">Black scour worm</name>
    <dbReference type="NCBI Taxonomy" id="6319"/>
    <lineage>
        <taxon>Eukaryota</taxon>
        <taxon>Metazoa</taxon>
        <taxon>Ecdysozoa</taxon>
        <taxon>Nematoda</taxon>
        <taxon>Chromadorea</taxon>
        <taxon>Rhabditida</taxon>
        <taxon>Rhabditina</taxon>
        <taxon>Rhabditomorpha</taxon>
        <taxon>Strongyloidea</taxon>
        <taxon>Trichostrongylidae</taxon>
        <taxon>Trichostrongylus</taxon>
    </lineage>
</organism>
<comment type="caution">
    <text evidence="2">The sequence shown here is derived from an EMBL/GenBank/DDBJ whole genome shotgun (WGS) entry which is preliminary data.</text>
</comment>
<protein>
    <submittedName>
        <fullName evidence="2">Uncharacterized protein</fullName>
    </submittedName>
</protein>
<evidence type="ECO:0000256" key="1">
    <source>
        <dbReference type="SAM" id="Coils"/>
    </source>
</evidence>
<dbReference type="EMBL" id="WIXE01009827">
    <property type="protein sequence ID" value="KAK5978092.1"/>
    <property type="molecule type" value="Genomic_DNA"/>
</dbReference>
<feature type="coiled-coil region" evidence="1">
    <location>
        <begin position="74"/>
        <end position="108"/>
    </location>
</feature>
<keyword evidence="1" id="KW-0175">Coiled coil</keyword>
<proteinExistence type="predicted"/>
<evidence type="ECO:0000313" key="2">
    <source>
        <dbReference type="EMBL" id="KAK5978092.1"/>
    </source>
</evidence>
<accession>A0AAN8IQK9</accession>
<name>A0AAN8IQK9_TRICO</name>
<dbReference type="AlphaFoldDB" id="A0AAN8IQK9"/>
<reference evidence="2 3" key="1">
    <citation type="submission" date="2019-10" db="EMBL/GenBank/DDBJ databases">
        <title>Assembly and Annotation for the nematode Trichostrongylus colubriformis.</title>
        <authorList>
            <person name="Martin J."/>
        </authorList>
    </citation>
    <scope>NUCLEOTIDE SEQUENCE [LARGE SCALE GENOMIC DNA]</scope>
    <source>
        <strain evidence="2">G859</strain>
        <tissue evidence="2">Whole worm</tissue>
    </source>
</reference>